<name>A0A2G3PN11_WILMA</name>
<dbReference type="PANTHER" id="PTHR43205:SF7">
    <property type="entry name" value="PROSTAGLANDIN REDUCTASE 1"/>
    <property type="match status" value="1"/>
</dbReference>
<dbReference type="EMBL" id="PEBD01000008">
    <property type="protein sequence ID" value="PHV67123.1"/>
    <property type="molecule type" value="Genomic_DNA"/>
</dbReference>
<feature type="domain" description="Enoyl reductase (ER)" evidence="2">
    <location>
        <begin position="15"/>
        <end position="330"/>
    </location>
</feature>
<protein>
    <submittedName>
        <fullName evidence="3">NADP-dependent oxidoreductase</fullName>
    </submittedName>
</protein>
<accession>A0A2G3PN11</accession>
<dbReference type="SMART" id="SM00829">
    <property type="entry name" value="PKS_ER"/>
    <property type="match status" value="1"/>
</dbReference>
<dbReference type="GO" id="GO:0016628">
    <property type="term" value="F:oxidoreductase activity, acting on the CH-CH group of donors, NAD or NADP as acceptor"/>
    <property type="evidence" value="ECO:0007669"/>
    <property type="project" value="InterPro"/>
</dbReference>
<evidence type="ECO:0000313" key="4">
    <source>
        <dbReference type="Proteomes" id="UP000225108"/>
    </source>
</evidence>
<comment type="caution">
    <text evidence="3">The sequence shown here is derived from an EMBL/GenBank/DDBJ whole genome shotgun (WGS) entry which is preliminary data.</text>
</comment>
<dbReference type="Gene3D" id="3.40.50.720">
    <property type="entry name" value="NAD(P)-binding Rossmann-like Domain"/>
    <property type="match status" value="1"/>
</dbReference>
<organism evidence="3 4">
    <name type="scientific">Williamsia marianensis</name>
    <dbReference type="NCBI Taxonomy" id="85044"/>
    <lineage>
        <taxon>Bacteria</taxon>
        <taxon>Bacillati</taxon>
        <taxon>Actinomycetota</taxon>
        <taxon>Actinomycetes</taxon>
        <taxon>Mycobacteriales</taxon>
        <taxon>Nocardiaceae</taxon>
        <taxon>Williamsia</taxon>
    </lineage>
</organism>
<sequence length="332" mass="35736">MPTSQQVILSRRPQGRLDASMLDIEKVTIDEPAENEVLVRNIVFSLDPYMRPRMDDERSYIEPFAVGAPLQAGAVGEVVASRAADIPVGAHVLHMDGWREYALLPRGAVRLLKPSDHPLSYQLGVLGMPGLTAYAGLTAVAELVPEESIYISSAAGTVGAMAGQMAKLMGASQVIGSTSSGKTEYVRDELGFDEVFDYGSAPISDSLGHAANGGIDVYFDNVGGDHFAAALAHLNDFGRVVMCGTISSYDDPDAKTVPGNLFNIVRKRLRVSGMYVNDHVGMAKQFSNDVGRWLSEGRLSVRENKFHGIESAPEAFFGLLKGDYVGKVLVEL</sequence>
<dbReference type="RefSeq" id="WP_099383119.1">
    <property type="nucleotide sequence ID" value="NZ_PEBD01000008.1"/>
</dbReference>
<proteinExistence type="predicted"/>
<dbReference type="InterPro" id="IPR020843">
    <property type="entry name" value="ER"/>
</dbReference>
<dbReference type="SUPFAM" id="SSF50129">
    <property type="entry name" value="GroES-like"/>
    <property type="match status" value="1"/>
</dbReference>
<dbReference type="Pfam" id="PF00107">
    <property type="entry name" value="ADH_zinc_N"/>
    <property type="match status" value="1"/>
</dbReference>
<reference evidence="3 4" key="1">
    <citation type="submission" date="2017-10" db="EMBL/GenBank/DDBJ databases">
        <title>The draft genome sequence of Williamsia sp. BULT 1.1 isolated from the semi-arid grassland soils from South Africa.</title>
        <authorList>
            <person name="Kabwe M.H."/>
            <person name="Govender N."/>
            <person name="Mutseka Lunga P."/>
            <person name="Vikram S."/>
            <person name="Makhalanyane T.P."/>
        </authorList>
    </citation>
    <scope>NUCLEOTIDE SEQUENCE [LARGE SCALE GENOMIC DNA]</scope>
    <source>
        <strain evidence="3 4">BULT 1.1</strain>
    </source>
</reference>
<gene>
    <name evidence="3" type="ORF">CSW57_13050</name>
</gene>
<dbReference type="Proteomes" id="UP000225108">
    <property type="component" value="Unassembled WGS sequence"/>
</dbReference>
<evidence type="ECO:0000256" key="1">
    <source>
        <dbReference type="ARBA" id="ARBA00023002"/>
    </source>
</evidence>
<dbReference type="InterPro" id="IPR011032">
    <property type="entry name" value="GroES-like_sf"/>
</dbReference>
<dbReference type="SUPFAM" id="SSF51735">
    <property type="entry name" value="NAD(P)-binding Rossmann-fold domains"/>
    <property type="match status" value="1"/>
</dbReference>
<dbReference type="Pfam" id="PF16884">
    <property type="entry name" value="ADH_N_2"/>
    <property type="match status" value="1"/>
</dbReference>
<dbReference type="InterPro" id="IPR041694">
    <property type="entry name" value="ADH_N_2"/>
</dbReference>
<dbReference type="AlphaFoldDB" id="A0A2G3PN11"/>
<evidence type="ECO:0000313" key="3">
    <source>
        <dbReference type="EMBL" id="PHV67123.1"/>
    </source>
</evidence>
<dbReference type="FunFam" id="3.40.50.720:FF:000121">
    <property type="entry name" value="Prostaglandin reductase 2"/>
    <property type="match status" value="1"/>
</dbReference>
<dbReference type="InterPro" id="IPR013149">
    <property type="entry name" value="ADH-like_C"/>
</dbReference>
<keyword evidence="1" id="KW-0560">Oxidoreductase</keyword>
<dbReference type="InterPro" id="IPR045010">
    <property type="entry name" value="MDR_fam"/>
</dbReference>
<dbReference type="InterPro" id="IPR036291">
    <property type="entry name" value="NAD(P)-bd_dom_sf"/>
</dbReference>
<evidence type="ECO:0000259" key="2">
    <source>
        <dbReference type="SMART" id="SM00829"/>
    </source>
</evidence>
<dbReference type="Gene3D" id="3.90.180.10">
    <property type="entry name" value="Medium-chain alcohol dehydrogenases, catalytic domain"/>
    <property type="match status" value="1"/>
</dbReference>
<dbReference type="PANTHER" id="PTHR43205">
    <property type="entry name" value="PROSTAGLANDIN REDUCTASE"/>
    <property type="match status" value="1"/>
</dbReference>
<dbReference type="CDD" id="cd05288">
    <property type="entry name" value="PGDH"/>
    <property type="match status" value="1"/>
</dbReference>